<evidence type="ECO:0000256" key="2">
    <source>
        <dbReference type="ARBA" id="ARBA00022649"/>
    </source>
</evidence>
<dbReference type="Pfam" id="PF01850">
    <property type="entry name" value="PIN"/>
    <property type="match status" value="1"/>
</dbReference>
<evidence type="ECO:0000313" key="11">
    <source>
        <dbReference type="Proteomes" id="UP000241808"/>
    </source>
</evidence>
<dbReference type="CDD" id="cd09871">
    <property type="entry name" value="PIN_MtVapC28-VapC30-like"/>
    <property type="match status" value="1"/>
</dbReference>
<evidence type="ECO:0000313" key="10">
    <source>
        <dbReference type="EMBL" id="PTM61196.1"/>
    </source>
</evidence>
<comment type="cofactor">
    <cofactor evidence="1 8">
        <name>Mg(2+)</name>
        <dbReference type="ChEBI" id="CHEBI:18420"/>
    </cofactor>
</comment>
<evidence type="ECO:0000256" key="6">
    <source>
        <dbReference type="ARBA" id="ARBA00022842"/>
    </source>
</evidence>
<dbReference type="HAMAP" id="MF_00265">
    <property type="entry name" value="VapC_Nob1"/>
    <property type="match status" value="1"/>
</dbReference>
<comment type="function">
    <text evidence="8">Toxic component of a toxin-antitoxin (TA) system. An RNase.</text>
</comment>
<keyword evidence="2 8" id="KW-1277">Toxin-antitoxin system</keyword>
<sequence length="131" mass="13943">MTLAVDTSVLVAIALNEPERSVFIDRIQSATEPVVSAVSVLEAGIVLSVRLRGFATADLTSLIDGLGLTVRPFDKAQADLALAAYRRFGKGFDPRARLNLGDAIAYALAVREGLPLLFKGEDFAATDIRPA</sequence>
<dbReference type="PANTHER" id="PTHR33653">
    <property type="entry name" value="RIBONUCLEASE VAPC2"/>
    <property type="match status" value="1"/>
</dbReference>
<feature type="domain" description="PIN" evidence="9">
    <location>
        <begin position="5"/>
        <end position="127"/>
    </location>
</feature>
<keyword evidence="4 8" id="KW-0479">Metal-binding</keyword>
<keyword evidence="6 8" id="KW-0460">Magnesium</keyword>
<keyword evidence="5 8" id="KW-0378">Hydrolase</keyword>
<evidence type="ECO:0000259" key="9">
    <source>
        <dbReference type="Pfam" id="PF01850"/>
    </source>
</evidence>
<evidence type="ECO:0000256" key="7">
    <source>
        <dbReference type="ARBA" id="ARBA00038093"/>
    </source>
</evidence>
<evidence type="ECO:0000256" key="4">
    <source>
        <dbReference type="ARBA" id="ARBA00022723"/>
    </source>
</evidence>
<dbReference type="AlphaFoldDB" id="A0A2T4ZH34"/>
<dbReference type="RefSeq" id="WP_108175353.1">
    <property type="nucleotide sequence ID" value="NZ_PZZL01000002.1"/>
</dbReference>
<organism evidence="10 11">
    <name type="scientific">Phreatobacter oligotrophus</name>
    <dbReference type="NCBI Taxonomy" id="1122261"/>
    <lineage>
        <taxon>Bacteria</taxon>
        <taxon>Pseudomonadati</taxon>
        <taxon>Pseudomonadota</taxon>
        <taxon>Alphaproteobacteria</taxon>
        <taxon>Hyphomicrobiales</taxon>
        <taxon>Phreatobacteraceae</taxon>
        <taxon>Phreatobacter</taxon>
    </lineage>
</organism>
<dbReference type="GO" id="GO:0004540">
    <property type="term" value="F:RNA nuclease activity"/>
    <property type="evidence" value="ECO:0007669"/>
    <property type="project" value="InterPro"/>
</dbReference>
<evidence type="ECO:0000256" key="3">
    <source>
        <dbReference type="ARBA" id="ARBA00022722"/>
    </source>
</evidence>
<evidence type="ECO:0000256" key="8">
    <source>
        <dbReference type="HAMAP-Rule" id="MF_00265"/>
    </source>
</evidence>
<dbReference type="EC" id="3.1.-.-" evidence="8"/>
<dbReference type="Gene3D" id="3.40.50.1010">
    <property type="entry name" value="5'-nuclease"/>
    <property type="match status" value="1"/>
</dbReference>
<feature type="binding site" evidence="8">
    <location>
        <position position="102"/>
    </location>
    <ligand>
        <name>Mg(2+)</name>
        <dbReference type="ChEBI" id="CHEBI:18420"/>
    </ligand>
</feature>
<comment type="similarity">
    <text evidence="7 8">Belongs to the PINc/VapC protein family.</text>
</comment>
<evidence type="ECO:0000256" key="5">
    <source>
        <dbReference type="ARBA" id="ARBA00022801"/>
    </source>
</evidence>
<evidence type="ECO:0000256" key="1">
    <source>
        <dbReference type="ARBA" id="ARBA00001946"/>
    </source>
</evidence>
<dbReference type="GO" id="GO:0000287">
    <property type="term" value="F:magnesium ion binding"/>
    <property type="evidence" value="ECO:0007669"/>
    <property type="project" value="UniProtKB-UniRule"/>
</dbReference>
<keyword evidence="8" id="KW-0800">Toxin</keyword>
<dbReference type="EMBL" id="PZZL01000002">
    <property type="protein sequence ID" value="PTM61196.1"/>
    <property type="molecule type" value="Genomic_DNA"/>
</dbReference>
<keyword evidence="11" id="KW-1185">Reference proteome</keyword>
<dbReference type="InterPro" id="IPR002716">
    <property type="entry name" value="PIN_dom"/>
</dbReference>
<proteinExistence type="inferred from homology"/>
<dbReference type="GO" id="GO:0090729">
    <property type="term" value="F:toxin activity"/>
    <property type="evidence" value="ECO:0007669"/>
    <property type="project" value="UniProtKB-KW"/>
</dbReference>
<dbReference type="InterPro" id="IPR050556">
    <property type="entry name" value="Type_II_TA_system_RNase"/>
</dbReference>
<name>A0A2T4ZH34_9HYPH</name>
<protein>
    <recommendedName>
        <fullName evidence="8">Ribonuclease VapC</fullName>
        <shortName evidence="8">RNase VapC</shortName>
        <ecNumber evidence="8">3.1.-.-</ecNumber>
    </recommendedName>
    <alternativeName>
        <fullName evidence="8">Toxin VapC</fullName>
    </alternativeName>
</protein>
<keyword evidence="3 8" id="KW-0540">Nuclease</keyword>
<reference evidence="10 11" key="1">
    <citation type="submission" date="2018-04" db="EMBL/GenBank/DDBJ databases">
        <title>Genomic Encyclopedia of Archaeal and Bacterial Type Strains, Phase II (KMG-II): from individual species to whole genera.</title>
        <authorList>
            <person name="Goeker M."/>
        </authorList>
    </citation>
    <scope>NUCLEOTIDE SEQUENCE [LARGE SCALE GENOMIC DNA]</scope>
    <source>
        <strain evidence="10 11">DSM 25521</strain>
    </source>
</reference>
<gene>
    <name evidence="8" type="primary">vapC</name>
    <name evidence="10" type="ORF">C8P69_102583</name>
</gene>
<comment type="caution">
    <text evidence="10">The sequence shown here is derived from an EMBL/GenBank/DDBJ whole genome shotgun (WGS) entry which is preliminary data.</text>
</comment>
<dbReference type="PANTHER" id="PTHR33653:SF1">
    <property type="entry name" value="RIBONUCLEASE VAPC2"/>
    <property type="match status" value="1"/>
</dbReference>
<dbReference type="OrthoDB" id="32625at2"/>
<dbReference type="SUPFAM" id="SSF88723">
    <property type="entry name" value="PIN domain-like"/>
    <property type="match status" value="1"/>
</dbReference>
<accession>A0A2T4ZH34</accession>
<dbReference type="InterPro" id="IPR029060">
    <property type="entry name" value="PIN-like_dom_sf"/>
</dbReference>
<dbReference type="InterPro" id="IPR022907">
    <property type="entry name" value="VapC_family"/>
</dbReference>
<dbReference type="GO" id="GO:0016787">
    <property type="term" value="F:hydrolase activity"/>
    <property type="evidence" value="ECO:0007669"/>
    <property type="project" value="UniProtKB-KW"/>
</dbReference>
<dbReference type="Proteomes" id="UP000241808">
    <property type="component" value="Unassembled WGS sequence"/>
</dbReference>
<feature type="binding site" evidence="8">
    <location>
        <position position="6"/>
    </location>
    <ligand>
        <name>Mg(2+)</name>
        <dbReference type="ChEBI" id="CHEBI:18420"/>
    </ligand>
</feature>